<sequence length="143" mass="15065">MTDVPGLMGFGVCAMTAVPNPAQVSANNIAATGRAKGKTCRTMATPPPDAARPVEANKSTGAVGKAGERREVGNVIASVVDKETDKVVKSSFYDPEILSPRAGALRHLWQNAPLHQPGKRVRAAYSEMRVKCAVRKALDEPAG</sequence>
<protein>
    <submittedName>
        <fullName evidence="2">Transcription accessory protein (S1 RNA-binding domain)</fullName>
    </submittedName>
</protein>
<organism evidence="2 3">
    <name type="scientific">Caballeronia sordidicola</name>
    <name type="common">Burkholderia sordidicola</name>
    <dbReference type="NCBI Taxonomy" id="196367"/>
    <lineage>
        <taxon>Bacteria</taxon>
        <taxon>Pseudomonadati</taxon>
        <taxon>Pseudomonadota</taxon>
        <taxon>Betaproteobacteria</taxon>
        <taxon>Burkholderiales</taxon>
        <taxon>Burkholderiaceae</taxon>
        <taxon>Caballeronia</taxon>
    </lineage>
</organism>
<evidence type="ECO:0000313" key="2">
    <source>
        <dbReference type="EMBL" id="OXC74694.1"/>
    </source>
</evidence>
<reference evidence="3" key="1">
    <citation type="submission" date="2017-01" db="EMBL/GenBank/DDBJ databases">
        <title>Genome Analysis of Deinococcus marmoris KOPRI26562.</title>
        <authorList>
            <person name="Kim J.H."/>
            <person name="Oh H.-M."/>
        </authorList>
    </citation>
    <scope>NUCLEOTIDE SEQUENCE [LARGE SCALE GENOMIC DNA]</scope>
    <source>
        <strain evidence="3">PAMC 26633</strain>
    </source>
</reference>
<dbReference type="AlphaFoldDB" id="A0A226WU29"/>
<name>A0A226WU29_CABSO</name>
<feature type="region of interest" description="Disordered" evidence="1">
    <location>
        <begin position="37"/>
        <end position="67"/>
    </location>
</feature>
<accession>A0A226WU29</accession>
<evidence type="ECO:0000256" key="1">
    <source>
        <dbReference type="SAM" id="MobiDB-lite"/>
    </source>
</evidence>
<evidence type="ECO:0000313" key="3">
    <source>
        <dbReference type="Proteomes" id="UP000214720"/>
    </source>
</evidence>
<dbReference type="Proteomes" id="UP000214720">
    <property type="component" value="Unassembled WGS sequence"/>
</dbReference>
<proteinExistence type="predicted"/>
<dbReference type="EMBL" id="MTHB01000206">
    <property type="protein sequence ID" value="OXC74694.1"/>
    <property type="molecule type" value="Genomic_DNA"/>
</dbReference>
<gene>
    <name evidence="2" type="ORF">BSU04_30875</name>
</gene>
<comment type="caution">
    <text evidence="2">The sequence shown here is derived from an EMBL/GenBank/DDBJ whole genome shotgun (WGS) entry which is preliminary data.</text>
</comment>